<evidence type="ECO:0000313" key="3">
    <source>
        <dbReference type="Proteomes" id="UP001607303"/>
    </source>
</evidence>
<name>A0ABD2AM91_VESMC</name>
<accession>A0ABD2AM91</accession>
<sequence>MFHGYSYNSSRWIPSSRRNIKALSSKTYDLASTSRSDPLPSSEATYHRKATTGYRKREHTPDTEYKHKRPAM</sequence>
<dbReference type="Proteomes" id="UP001607303">
    <property type="component" value="Unassembled WGS sequence"/>
</dbReference>
<dbReference type="AlphaFoldDB" id="A0ABD2AM91"/>
<comment type="caution">
    <text evidence="2">The sequence shown here is derived from an EMBL/GenBank/DDBJ whole genome shotgun (WGS) entry which is preliminary data.</text>
</comment>
<keyword evidence="3" id="KW-1185">Reference proteome</keyword>
<gene>
    <name evidence="2" type="ORF">V1477_020562</name>
</gene>
<dbReference type="EMBL" id="JAYRBN010000116">
    <property type="protein sequence ID" value="KAL2721742.1"/>
    <property type="molecule type" value="Genomic_DNA"/>
</dbReference>
<organism evidence="2 3">
    <name type="scientific">Vespula maculifrons</name>
    <name type="common">Eastern yellow jacket</name>
    <name type="synonym">Wasp</name>
    <dbReference type="NCBI Taxonomy" id="7453"/>
    <lineage>
        <taxon>Eukaryota</taxon>
        <taxon>Metazoa</taxon>
        <taxon>Ecdysozoa</taxon>
        <taxon>Arthropoda</taxon>
        <taxon>Hexapoda</taxon>
        <taxon>Insecta</taxon>
        <taxon>Pterygota</taxon>
        <taxon>Neoptera</taxon>
        <taxon>Endopterygota</taxon>
        <taxon>Hymenoptera</taxon>
        <taxon>Apocrita</taxon>
        <taxon>Aculeata</taxon>
        <taxon>Vespoidea</taxon>
        <taxon>Vespidae</taxon>
        <taxon>Vespinae</taxon>
        <taxon>Vespula</taxon>
    </lineage>
</organism>
<feature type="compositionally biased region" description="Basic residues" evidence="1">
    <location>
        <begin position="47"/>
        <end position="58"/>
    </location>
</feature>
<reference evidence="2 3" key="1">
    <citation type="journal article" date="2024" name="Ann. Entomol. Soc. Am.">
        <title>Genomic analyses of the southern and eastern yellowjacket wasps (Hymenoptera: Vespidae) reveal evolutionary signatures of social life.</title>
        <authorList>
            <person name="Catto M.A."/>
            <person name="Caine P.B."/>
            <person name="Orr S.E."/>
            <person name="Hunt B.G."/>
            <person name="Goodisman M.A.D."/>
        </authorList>
    </citation>
    <scope>NUCLEOTIDE SEQUENCE [LARGE SCALE GENOMIC DNA]</scope>
    <source>
        <strain evidence="2">232</strain>
        <tissue evidence="2">Head and thorax</tissue>
    </source>
</reference>
<evidence type="ECO:0000256" key="1">
    <source>
        <dbReference type="SAM" id="MobiDB-lite"/>
    </source>
</evidence>
<feature type="compositionally biased region" description="Polar residues" evidence="1">
    <location>
        <begin position="25"/>
        <end position="36"/>
    </location>
</feature>
<protein>
    <submittedName>
        <fullName evidence="2">Myeloid leukemia factor isoform X3</fullName>
    </submittedName>
</protein>
<feature type="region of interest" description="Disordered" evidence="1">
    <location>
        <begin position="25"/>
        <end position="72"/>
    </location>
</feature>
<proteinExistence type="predicted"/>
<evidence type="ECO:0000313" key="2">
    <source>
        <dbReference type="EMBL" id="KAL2721742.1"/>
    </source>
</evidence>